<feature type="region of interest" description="Disordered" evidence="3">
    <location>
        <begin position="1247"/>
        <end position="1346"/>
    </location>
</feature>
<dbReference type="PROSITE" id="PS50009">
    <property type="entry name" value="RASGEF_CAT"/>
    <property type="match status" value="1"/>
</dbReference>
<sequence>MSTLPNEFTNDTSRPDTPLASIQSSAPQIPLPETLKAISVDDLTPDISSLHVSAQPSGDSLLPTPSLPTSKSQSSLTFVEPVIEGIKVDGGHTQGTSVETYTASDGSLDEQMREPETDDATTRYEEQQRAGSSIKSAPSSEHTPARFLLPIPTLQPNRSQTSFTFSDVIDEAGAMGPLPPEIAAADIVIAPDGTFVETSSGPAARELKRRYDQQYGVTVSIRSPYAITAFVNQHGKQMFRIGARELSAPGLSAVEAAEATESVKTSTDSSQSTWSKRKSRISVHTLLPQFNKAGSTSIRPQTSAVQQPRKLRKTRSIPDLVSIAVGTSQAAVPPSQPGTVSTLTGRAHSHSVTSADISRFSAVNARYNAPRRGDIFGEMMDWSAPSTSASTSFSTHSLTLPGESPSMGPFEHGKSRAFIGQPFGAGVSFESPSRRPNTDFLPTPRLLREMQSFESGLTARQDSRPSQDSPISPEIDSPDSEASRPPSAIRLTAIIPSQSSKSENSTVVGGATDPVYIPPEESAFALSPETSMVSHYSTDVFDVLQTYRGLPLLEKLSPDTEGTTVIKLSLSHDESAAPRNDPRFVIWGEIQSDWDDESSASRDSLTDMSSAPSSSLSKRRSGKAKAKSPEPPTLRLPIGEGKQKVLVAATIERWIAQLTSDLNYDELLDFFLTYRTYVSAVDLCHLLICRFHWALQQSTSARDETARHIVRVRTFVAIRYWLLTFFTVDFLPNRELRLLIANWLNTLIRDPILKKHNDGLGIVRRLIKVAKDCKQAHTRQTAKPQPEGPGRPAGSAPQAGPSKPHLFGENFSEATRKLATDDDGDLDLDFLLEEPIPSDSSTGIPHDPANALNVNHLGAGFSPNRPVSLPLSSLTILQRTDHAPGPAEKDTPLVYTPSALPVHNSALSRAFVKTIGRLGRWKRVLNSRSAPRNVSAFDLEYRTSQDMFTMNGAAGNHIRMIQSQSSPVSKPLSPPSAPAPISQPTKIILPEKVVVRSPEAAELPPPAQEDLREASNDKESQTAPVGSELPPTYVDSERDLPPVPPSPIPSVRELEQSTELNGDYLQASPSVKQMSDRASSFRSSSTDSLGIPLEEGGAQRTFPRVQPQWGFDVVSIDELDFSDTSSDVHAPGPPQPPGLRRPDRKLPLRRDFEFVQRPESVSSMGIVSHDSMASGPSSGPSSLSFTGVGGNIQQWHLNSLVDSLSNDEESGDVEAALRRLEGQVNPEKQREKALKVDGWVRTIQERMAAGDYGDEESRFPDDDDDDDEDHDNDSRYDESSSQHDTSVATPSISEPDEPFSDDANLDNVNTPVPSQTTHNITFPPGLNTSSPRSNSNEAKPAPEDVVPLEILESRVSPEEAASSPTTLSLSNFTSEIPRVHRSFILSLTPSAEMLAQHFAMIDRDLFMGVKFEELVLDDWMGCEEINILDWTQYLKDRATWKAESRFPDKTSALGAVRARFNLLANFVISEVVLTHPSERHILVAKFIRIAWKSYAISNFNSLTAIITGLQSEWVSKAMKRSAWNRIGAFESRAFRDLKKFVAGTDDFKIMRDIVDSIADAKPLDGSSHAASVVSGGGGTEQSGRGRSGSENRLPVPTACIPFIGIYLSQLRRLSKLPDLIDPTAPNETVGIDPVTANFDPPAHPEVFSALAPLPPSIHLEPLINVHKQRRIAAVIKSLVAGQHLASRMKFEVDKKLSLKCLRLRCVDMESLQRSLALHSD</sequence>
<dbReference type="Gene3D" id="1.10.840.10">
    <property type="entry name" value="Ras guanine-nucleotide exchange factors catalytic domain"/>
    <property type="match status" value="1"/>
</dbReference>
<dbReference type="PROSITE" id="PS50212">
    <property type="entry name" value="RASGEF_NTER"/>
    <property type="match status" value="1"/>
</dbReference>
<evidence type="ECO:0000259" key="4">
    <source>
        <dbReference type="PROSITE" id="PS50009"/>
    </source>
</evidence>
<feature type="region of interest" description="Disordered" evidence="3">
    <location>
        <begin position="293"/>
        <end position="312"/>
    </location>
</feature>
<evidence type="ECO:0000313" key="7">
    <source>
        <dbReference type="Proteomes" id="UP000308652"/>
    </source>
</evidence>
<feature type="compositionally biased region" description="Basic and acidic residues" evidence="3">
    <location>
        <begin position="1009"/>
        <end position="1020"/>
    </location>
</feature>
<feature type="compositionally biased region" description="Low complexity" evidence="3">
    <location>
        <begin position="466"/>
        <end position="475"/>
    </location>
</feature>
<dbReference type="Pfam" id="PF00617">
    <property type="entry name" value="RasGEF"/>
    <property type="match status" value="1"/>
</dbReference>
<feature type="compositionally biased region" description="Acidic residues" evidence="3">
    <location>
        <begin position="1261"/>
        <end position="1271"/>
    </location>
</feature>
<feature type="compositionally biased region" description="Polar residues" evidence="3">
    <location>
        <begin position="48"/>
        <end position="58"/>
    </location>
</feature>
<dbReference type="GO" id="GO:0005886">
    <property type="term" value="C:plasma membrane"/>
    <property type="evidence" value="ECO:0007669"/>
    <property type="project" value="TreeGrafter"/>
</dbReference>
<dbReference type="EMBL" id="ML213613">
    <property type="protein sequence ID" value="TFK36540.1"/>
    <property type="molecule type" value="Genomic_DNA"/>
</dbReference>
<feature type="compositionally biased region" description="Basic and acidic residues" evidence="3">
    <location>
        <begin position="110"/>
        <end position="128"/>
    </location>
</feature>
<evidence type="ECO:0000259" key="5">
    <source>
        <dbReference type="PROSITE" id="PS50212"/>
    </source>
</evidence>
<dbReference type="Pfam" id="PF00618">
    <property type="entry name" value="RasGEF_N"/>
    <property type="match status" value="1"/>
</dbReference>
<dbReference type="GO" id="GO:0005085">
    <property type="term" value="F:guanyl-nucleotide exchange factor activity"/>
    <property type="evidence" value="ECO:0007669"/>
    <property type="project" value="UniProtKB-KW"/>
</dbReference>
<feature type="region of interest" description="Disordered" evidence="3">
    <location>
        <begin position="454"/>
        <end position="485"/>
    </location>
</feature>
<dbReference type="PANTHER" id="PTHR23113">
    <property type="entry name" value="GUANINE NUCLEOTIDE EXCHANGE FACTOR"/>
    <property type="match status" value="1"/>
</dbReference>
<feature type="compositionally biased region" description="Polar residues" evidence="3">
    <location>
        <begin position="129"/>
        <end position="142"/>
    </location>
</feature>
<feature type="region of interest" description="Disordered" evidence="3">
    <location>
        <begin position="495"/>
        <end position="514"/>
    </location>
</feature>
<dbReference type="STRING" id="68775.A0A5C3LUB1"/>
<feature type="region of interest" description="Disordered" evidence="3">
    <location>
        <begin position="328"/>
        <end position="347"/>
    </location>
</feature>
<dbReference type="InterPro" id="IPR000651">
    <property type="entry name" value="Ras-like_Gua-exchang_fac_N"/>
</dbReference>
<reference evidence="6 7" key="1">
    <citation type="journal article" date="2019" name="Nat. Ecol. Evol.">
        <title>Megaphylogeny resolves global patterns of mushroom evolution.</title>
        <authorList>
            <person name="Varga T."/>
            <person name="Krizsan K."/>
            <person name="Foldi C."/>
            <person name="Dima B."/>
            <person name="Sanchez-Garcia M."/>
            <person name="Sanchez-Ramirez S."/>
            <person name="Szollosi G.J."/>
            <person name="Szarkandi J.G."/>
            <person name="Papp V."/>
            <person name="Albert L."/>
            <person name="Andreopoulos W."/>
            <person name="Angelini C."/>
            <person name="Antonin V."/>
            <person name="Barry K.W."/>
            <person name="Bougher N.L."/>
            <person name="Buchanan P."/>
            <person name="Buyck B."/>
            <person name="Bense V."/>
            <person name="Catcheside P."/>
            <person name="Chovatia M."/>
            <person name="Cooper J."/>
            <person name="Damon W."/>
            <person name="Desjardin D."/>
            <person name="Finy P."/>
            <person name="Geml J."/>
            <person name="Haridas S."/>
            <person name="Hughes K."/>
            <person name="Justo A."/>
            <person name="Karasinski D."/>
            <person name="Kautmanova I."/>
            <person name="Kiss B."/>
            <person name="Kocsube S."/>
            <person name="Kotiranta H."/>
            <person name="LaButti K.M."/>
            <person name="Lechner B.E."/>
            <person name="Liimatainen K."/>
            <person name="Lipzen A."/>
            <person name="Lukacs Z."/>
            <person name="Mihaltcheva S."/>
            <person name="Morgado L.N."/>
            <person name="Niskanen T."/>
            <person name="Noordeloos M.E."/>
            <person name="Ohm R.A."/>
            <person name="Ortiz-Santana B."/>
            <person name="Ovrebo C."/>
            <person name="Racz N."/>
            <person name="Riley R."/>
            <person name="Savchenko A."/>
            <person name="Shiryaev A."/>
            <person name="Soop K."/>
            <person name="Spirin V."/>
            <person name="Szebenyi C."/>
            <person name="Tomsovsky M."/>
            <person name="Tulloss R.E."/>
            <person name="Uehling J."/>
            <person name="Grigoriev I.V."/>
            <person name="Vagvolgyi C."/>
            <person name="Papp T."/>
            <person name="Martin F.M."/>
            <person name="Miettinen O."/>
            <person name="Hibbett D.S."/>
            <person name="Nagy L.G."/>
        </authorList>
    </citation>
    <scope>NUCLEOTIDE SEQUENCE [LARGE SCALE GENOMIC DNA]</scope>
    <source>
        <strain evidence="6 7">CBS 166.37</strain>
    </source>
</reference>
<feature type="region of interest" description="Disordered" evidence="3">
    <location>
        <begin position="48"/>
        <end position="75"/>
    </location>
</feature>
<feature type="region of interest" description="Disordered" evidence="3">
    <location>
        <begin position="1161"/>
        <end position="1189"/>
    </location>
</feature>
<feature type="compositionally biased region" description="Basic residues" evidence="3">
    <location>
        <begin position="617"/>
        <end position="626"/>
    </location>
</feature>
<dbReference type="Proteomes" id="UP000308652">
    <property type="component" value="Unassembled WGS sequence"/>
</dbReference>
<evidence type="ECO:0000256" key="3">
    <source>
        <dbReference type="SAM" id="MobiDB-lite"/>
    </source>
</evidence>
<feature type="region of interest" description="Disordered" evidence="3">
    <location>
        <begin position="1563"/>
        <end position="1592"/>
    </location>
</feature>
<feature type="domain" description="N-terminal Ras-GEF" evidence="5">
    <location>
        <begin position="642"/>
        <end position="771"/>
    </location>
</feature>
<dbReference type="Gene3D" id="1.20.870.10">
    <property type="entry name" value="Son of sevenless (SoS) protein Chain: S domain 1"/>
    <property type="match status" value="1"/>
</dbReference>
<dbReference type="InterPro" id="IPR036964">
    <property type="entry name" value="RASGEF_cat_dom_sf"/>
</dbReference>
<feature type="compositionally biased region" description="Polar residues" evidence="3">
    <location>
        <begin position="293"/>
        <end position="306"/>
    </location>
</feature>
<feature type="compositionally biased region" description="Low complexity" evidence="3">
    <location>
        <begin position="1581"/>
        <end position="1590"/>
    </location>
</feature>
<keyword evidence="1 2" id="KW-0344">Guanine-nucleotide releasing factor</keyword>
<feature type="compositionally biased region" description="Low complexity" evidence="3">
    <location>
        <begin position="1174"/>
        <end position="1184"/>
    </location>
</feature>
<feature type="region of interest" description="Disordered" evidence="3">
    <location>
        <begin position="963"/>
        <end position="985"/>
    </location>
</feature>
<dbReference type="InterPro" id="IPR008937">
    <property type="entry name" value="Ras-like_GEF"/>
</dbReference>
<dbReference type="GO" id="GO:0007265">
    <property type="term" value="P:Ras protein signal transduction"/>
    <property type="evidence" value="ECO:0007669"/>
    <property type="project" value="TreeGrafter"/>
</dbReference>
<feature type="compositionally biased region" description="Polar residues" evidence="3">
    <location>
        <begin position="1282"/>
        <end position="1292"/>
    </location>
</feature>
<evidence type="ECO:0000256" key="1">
    <source>
        <dbReference type="ARBA" id="ARBA00022658"/>
    </source>
</evidence>
<feature type="compositionally biased region" description="Acidic residues" evidence="3">
    <location>
        <begin position="1294"/>
        <end position="1304"/>
    </location>
</feature>
<gene>
    <name evidence="6" type="ORF">BDQ12DRAFT_686594</name>
</gene>
<dbReference type="CDD" id="cd06224">
    <property type="entry name" value="REM"/>
    <property type="match status" value="1"/>
</dbReference>
<dbReference type="OrthoDB" id="10254377at2759"/>
<evidence type="ECO:0008006" key="8">
    <source>
        <dbReference type="Google" id="ProtNLM"/>
    </source>
</evidence>
<feature type="region of interest" description="Disordered" evidence="3">
    <location>
        <begin position="101"/>
        <end position="142"/>
    </location>
</feature>
<feature type="region of interest" description="Disordered" evidence="3">
    <location>
        <begin position="596"/>
        <end position="637"/>
    </location>
</feature>
<feature type="compositionally biased region" description="Polar residues" evidence="3">
    <location>
        <begin position="1"/>
        <end position="12"/>
    </location>
</feature>
<protein>
    <recommendedName>
        <fullName evidence="8">Ras GEF</fullName>
    </recommendedName>
</protein>
<dbReference type="PANTHER" id="PTHR23113:SF363">
    <property type="entry name" value="PROTEIN SON OF SEVENLESS"/>
    <property type="match status" value="1"/>
</dbReference>
<dbReference type="InterPro" id="IPR023578">
    <property type="entry name" value="Ras_GEF_dom_sf"/>
</dbReference>
<feature type="compositionally biased region" description="Polar residues" evidence="3">
    <location>
        <begin position="337"/>
        <end position="347"/>
    </location>
</feature>
<accession>A0A5C3LUB1</accession>
<feature type="region of interest" description="Disordered" evidence="3">
    <location>
        <begin position="1000"/>
        <end position="1050"/>
    </location>
</feature>
<keyword evidence="7" id="KW-1185">Reference proteome</keyword>
<feature type="compositionally biased region" description="Basic and acidic residues" evidence="3">
    <location>
        <begin position="1140"/>
        <end position="1149"/>
    </location>
</feature>
<feature type="domain" description="Ras-GEF" evidence="4">
    <location>
        <begin position="1390"/>
        <end position="1720"/>
    </location>
</feature>
<feature type="region of interest" description="Disordered" evidence="3">
    <location>
        <begin position="775"/>
        <end position="808"/>
    </location>
</feature>
<dbReference type="SMART" id="SM00147">
    <property type="entry name" value="RasGEF"/>
    <property type="match status" value="1"/>
</dbReference>
<feature type="region of interest" description="Disordered" evidence="3">
    <location>
        <begin position="1122"/>
        <end position="1149"/>
    </location>
</feature>
<feature type="compositionally biased region" description="Polar residues" evidence="3">
    <location>
        <begin position="495"/>
        <end position="507"/>
    </location>
</feature>
<organism evidence="6 7">
    <name type="scientific">Crucibulum laeve</name>
    <dbReference type="NCBI Taxonomy" id="68775"/>
    <lineage>
        <taxon>Eukaryota</taxon>
        <taxon>Fungi</taxon>
        <taxon>Dikarya</taxon>
        <taxon>Basidiomycota</taxon>
        <taxon>Agaricomycotina</taxon>
        <taxon>Agaricomycetes</taxon>
        <taxon>Agaricomycetidae</taxon>
        <taxon>Agaricales</taxon>
        <taxon>Agaricineae</taxon>
        <taxon>Nidulariaceae</taxon>
        <taxon>Crucibulum</taxon>
    </lineage>
</organism>
<evidence type="ECO:0000256" key="2">
    <source>
        <dbReference type="PROSITE-ProRule" id="PRU00168"/>
    </source>
</evidence>
<feature type="region of interest" description="Disordered" evidence="3">
    <location>
        <begin position="1067"/>
        <end position="1092"/>
    </location>
</feature>
<feature type="compositionally biased region" description="Basic and acidic residues" evidence="3">
    <location>
        <begin position="1272"/>
        <end position="1281"/>
    </location>
</feature>
<dbReference type="SMART" id="SM00229">
    <property type="entry name" value="RasGEFN"/>
    <property type="match status" value="1"/>
</dbReference>
<name>A0A5C3LUB1_9AGAR</name>
<feature type="region of interest" description="Disordered" evidence="3">
    <location>
        <begin position="1"/>
        <end position="28"/>
    </location>
</feature>
<proteinExistence type="predicted"/>
<evidence type="ECO:0000313" key="6">
    <source>
        <dbReference type="EMBL" id="TFK36540.1"/>
    </source>
</evidence>
<dbReference type="InterPro" id="IPR001895">
    <property type="entry name" value="RASGEF_cat_dom"/>
</dbReference>
<feature type="compositionally biased region" description="Polar residues" evidence="3">
    <location>
        <begin position="1306"/>
        <end position="1337"/>
    </location>
</feature>
<feature type="compositionally biased region" description="Low complexity" evidence="3">
    <location>
        <begin position="1076"/>
        <end position="1088"/>
    </location>
</feature>
<dbReference type="SUPFAM" id="SSF48366">
    <property type="entry name" value="Ras GEF"/>
    <property type="match status" value="1"/>
</dbReference>